<reference evidence="2 4" key="2">
    <citation type="submission" date="2020-02" db="EMBL/GenBank/DDBJ databases">
        <title>Genome sequence of Parvularcula flava strain NH6-79.</title>
        <authorList>
            <person name="Abdul Karim M.H."/>
            <person name="Lam M.Q."/>
            <person name="Chen S.J."/>
            <person name="Yahya A."/>
            <person name="Shahir S."/>
            <person name="Shamsir M.S."/>
            <person name="Chong C.S."/>
        </authorList>
    </citation>
    <scope>NUCLEOTIDE SEQUENCE [LARGE SCALE GENOMIC DNA]</scope>
    <source>
        <strain evidence="2 4">NH6-79</strain>
    </source>
</reference>
<evidence type="ECO:0000313" key="2">
    <source>
        <dbReference type="EMBL" id="NHK26439.1"/>
    </source>
</evidence>
<dbReference type="EMBL" id="BMGZ01000001">
    <property type="protein sequence ID" value="GGH92337.1"/>
    <property type="molecule type" value="Genomic_DNA"/>
</dbReference>
<dbReference type="AlphaFoldDB" id="A0A8J3EPR5"/>
<dbReference type="InterPro" id="IPR036663">
    <property type="entry name" value="Fumarylacetoacetase_C_sf"/>
</dbReference>
<dbReference type="RefSeq" id="WP_155135986.1">
    <property type="nucleotide sequence ID" value="NZ_BMGZ01000001.1"/>
</dbReference>
<dbReference type="PANTHER" id="PTHR30143:SF0">
    <property type="entry name" value="2-KETO-4-PENTENOATE HYDRATASE"/>
    <property type="match status" value="1"/>
</dbReference>
<reference evidence="1" key="1">
    <citation type="journal article" date="2014" name="Int. J. Syst. Evol. Microbiol.">
        <title>Complete genome sequence of Corynebacterium casei LMG S-19264T (=DSM 44701T), isolated from a smear-ripened cheese.</title>
        <authorList>
            <consortium name="US DOE Joint Genome Institute (JGI-PGF)"/>
            <person name="Walter F."/>
            <person name="Albersmeier A."/>
            <person name="Kalinowski J."/>
            <person name="Ruckert C."/>
        </authorList>
    </citation>
    <scope>NUCLEOTIDE SEQUENCE</scope>
    <source>
        <strain evidence="1">CGMCC 1.14984</strain>
    </source>
</reference>
<evidence type="ECO:0000313" key="1">
    <source>
        <dbReference type="EMBL" id="GGH92337.1"/>
    </source>
</evidence>
<dbReference type="GO" id="GO:0008684">
    <property type="term" value="F:2-oxopent-4-enoate hydratase activity"/>
    <property type="evidence" value="ECO:0007669"/>
    <property type="project" value="TreeGrafter"/>
</dbReference>
<dbReference type="SUPFAM" id="SSF56529">
    <property type="entry name" value="FAH"/>
    <property type="match status" value="1"/>
</dbReference>
<proteinExistence type="predicted"/>
<protein>
    <submittedName>
        <fullName evidence="1">2-keto-4-pentenoate hydratase</fullName>
    </submittedName>
</protein>
<dbReference type="Proteomes" id="UP000818603">
    <property type="component" value="Unassembled WGS sequence"/>
</dbReference>
<organism evidence="1 3">
    <name type="scientific">Aquisalinus luteolus</name>
    <dbReference type="NCBI Taxonomy" id="1566827"/>
    <lineage>
        <taxon>Bacteria</taxon>
        <taxon>Pseudomonadati</taxon>
        <taxon>Pseudomonadota</taxon>
        <taxon>Alphaproteobacteria</taxon>
        <taxon>Parvularculales</taxon>
        <taxon>Parvularculaceae</taxon>
        <taxon>Aquisalinus</taxon>
    </lineage>
</organism>
<gene>
    <name evidence="2" type="ORF">FF098_000795</name>
    <name evidence="1" type="ORF">GCM10011355_01600</name>
</gene>
<dbReference type="EMBL" id="VCJR02000001">
    <property type="protein sequence ID" value="NHK26439.1"/>
    <property type="molecule type" value="Genomic_DNA"/>
</dbReference>
<dbReference type="PANTHER" id="PTHR30143">
    <property type="entry name" value="ACID HYDRATASE"/>
    <property type="match status" value="1"/>
</dbReference>
<accession>A0A8J3EPR5</accession>
<dbReference type="Proteomes" id="UP000621856">
    <property type="component" value="Unassembled WGS sequence"/>
</dbReference>
<comment type="caution">
    <text evidence="1">The sequence shown here is derived from an EMBL/GenBank/DDBJ whole genome shotgun (WGS) entry which is preliminary data.</text>
</comment>
<sequence>MNIPQKMQNPDRLKPIAQAFVESRRDAKHLAQYPGEHPADLPTAYAIQDTAIDLWPDEISGWKVGRIPDAIAPKFGEDRLVGPIFARTVQYADGRSIELEAIEGGFAAVEGEFILELSEDAPAGKTDWTVDEARALVGEVYCGIELAGSPFTGINDHGPCVTVSDFGNNAGLIVGSPFSDWRDKPMEDWGCETFIDEELIGSGTAAPMPGGVFESLRFALMRNAERGLPLKKGHLISSGAISGVHEIKIGQSARVVFSDGTTLHCSIKARTS</sequence>
<evidence type="ECO:0000313" key="4">
    <source>
        <dbReference type="Proteomes" id="UP000818603"/>
    </source>
</evidence>
<keyword evidence="4" id="KW-1185">Reference proteome</keyword>
<reference evidence="1" key="3">
    <citation type="submission" date="2020-09" db="EMBL/GenBank/DDBJ databases">
        <authorList>
            <person name="Sun Q."/>
            <person name="Zhou Y."/>
        </authorList>
    </citation>
    <scope>NUCLEOTIDE SEQUENCE</scope>
    <source>
        <strain evidence="1">CGMCC 1.14984</strain>
    </source>
</reference>
<dbReference type="InterPro" id="IPR050772">
    <property type="entry name" value="Hydratase-Decarb/MhpD_sf"/>
</dbReference>
<dbReference type="GO" id="GO:0005737">
    <property type="term" value="C:cytoplasm"/>
    <property type="evidence" value="ECO:0007669"/>
    <property type="project" value="TreeGrafter"/>
</dbReference>
<name>A0A8J3EPR5_9PROT</name>
<evidence type="ECO:0000313" key="3">
    <source>
        <dbReference type="Proteomes" id="UP000621856"/>
    </source>
</evidence>
<dbReference type="Gene3D" id="3.90.850.10">
    <property type="entry name" value="Fumarylacetoacetase-like, C-terminal domain"/>
    <property type="match status" value="1"/>
</dbReference>